<evidence type="ECO:0000313" key="1">
    <source>
        <dbReference type="EnsemblMetazoa" id="GPAI011679-PA"/>
    </source>
</evidence>
<sequence>MNTLRPAAVAELKKSPETDPYPHTFDVSISLEKYINKYRYLKEGEMLEHEKLRSPNELGETPNRNLIQTETTTPELEFFKNVIDTCTPCNRKYLGLRRTRPSSKK</sequence>
<accession>A0A1A9ZDV2</accession>
<dbReference type="EnsemblMetazoa" id="GPAI011679-RA">
    <property type="protein sequence ID" value="GPAI011679-PA"/>
    <property type="gene ID" value="GPAI011679"/>
</dbReference>
<reference evidence="1" key="2">
    <citation type="submission" date="2020-05" db="UniProtKB">
        <authorList>
            <consortium name="EnsemblMetazoa"/>
        </authorList>
    </citation>
    <scope>IDENTIFICATION</scope>
    <source>
        <strain evidence="1">IAEA</strain>
    </source>
</reference>
<dbReference type="STRING" id="7398.A0A1A9ZDV2"/>
<keyword evidence="2" id="KW-1185">Reference proteome</keyword>
<proteinExistence type="predicted"/>
<dbReference type="Proteomes" id="UP000092445">
    <property type="component" value="Unassembled WGS sequence"/>
</dbReference>
<organism evidence="1 2">
    <name type="scientific">Glossina pallidipes</name>
    <name type="common">Tsetse fly</name>
    <dbReference type="NCBI Taxonomy" id="7398"/>
    <lineage>
        <taxon>Eukaryota</taxon>
        <taxon>Metazoa</taxon>
        <taxon>Ecdysozoa</taxon>
        <taxon>Arthropoda</taxon>
        <taxon>Hexapoda</taxon>
        <taxon>Insecta</taxon>
        <taxon>Pterygota</taxon>
        <taxon>Neoptera</taxon>
        <taxon>Endopterygota</taxon>
        <taxon>Diptera</taxon>
        <taxon>Brachycera</taxon>
        <taxon>Muscomorpha</taxon>
        <taxon>Hippoboscoidea</taxon>
        <taxon>Glossinidae</taxon>
        <taxon>Glossina</taxon>
    </lineage>
</organism>
<dbReference type="AlphaFoldDB" id="A0A1A9ZDV2"/>
<evidence type="ECO:0000313" key="2">
    <source>
        <dbReference type="Proteomes" id="UP000092445"/>
    </source>
</evidence>
<protein>
    <submittedName>
        <fullName evidence="1">Uncharacterized protein</fullName>
    </submittedName>
</protein>
<dbReference type="VEuPathDB" id="VectorBase:GPAI011679"/>
<reference evidence="2" key="1">
    <citation type="submission" date="2014-03" db="EMBL/GenBank/DDBJ databases">
        <authorList>
            <person name="Aksoy S."/>
            <person name="Warren W."/>
            <person name="Wilson R.K."/>
        </authorList>
    </citation>
    <scope>NUCLEOTIDE SEQUENCE [LARGE SCALE GENOMIC DNA]</scope>
    <source>
        <strain evidence="2">IAEA</strain>
    </source>
</reference>
<name>A0A1A9ZDV2_GLOPL</name>